<sequence>MIAHRINAGPDSYKLNSSLTGRPHQLRPLLMLNSRRSCSTQSLPIFHRRPPPHSGAKSLGSPMTTSSGPSSCLDASIDGAYSSAKACCLAEFGSALTGQGPRRSLLRGGTAVYGVPCTNQSLIAEVYNDCAITKAYQHNINYSKYDAVKPRPCDYQATLRSLNN</sequence>
<feature type="region of interest" description="Disordered" evidence="1">
    <location>
        <begin position="1"/>
        <end position="20"/>
    </location>
</feature>
<feature type="region of interest" description="Disordered" evidence="1">
    <location>
        <begin position="43"/>
        <end position="65"/>
    </location>
</feature>
<name>A0A1L9NKH0_ASPTC</name>
<protein>
    <submittedName>
        <fullName evidence="2">Uncharacterized protein</fullName>
    </submittedName>
</protein>
<keyword evidence="3" id="KW-1185">Reference proteome</keyword>
<dbReference type="AlphaFoldDB" id="A0A1L9NKH0"/>
<accession>A0A1L9NKH0</accession>
<reference evidence="3" key="1">
    <citation type="journal article" date="2017" name="Genome Biol.">
        <title>Comparative genomics reveals high biological diversity and specific adaptations in the industrially and medically important fungal genus Aspergillus.</title>
        <authorList>
            <person name="de Vries R.P."/>
            <person name="Riley R."/>
            <person name="Wiebenga A."/>
            <person name="Aguilar-Osorio G."/>
            <person name="Amillis S."/>
            <person name="Uchima C.A."/>
            <person name="Anderluh G."/>
            <person name="Asadollahi M."/>
            <person name="Askin M."/>
            <person name="Barry K."/>
            <person name="Battaglia E."/>
            <person name="Bayram O."/>
            <person name="Benocci T."/>
            <person name="Braus-Stromeyer S.A."/>
            <person name="Caldana C."/>
            <person name="Canovas D."/>
            <person name="Cerqueira G.C."/>
            <person name="Chen F."/>
            <person name="Chen W."/>
            <person name="Choi C."/>
            <person name="Clum A."/>
            <person name="Dos Santos R.A."/>
            <person name="Damasio A.R."/>
            <person name="Diallinas G."/>
            <person name="Emri T."/>
            <person name="Fekete E."/>
            <person name="Flipphi M."/>
            <person name="Freyberg S."/>
            <person name="Gallo A."/>
            <person name="Gournas C."/>
            <person name="Habgood R."/>
            <person name="Hainaut M."/>
            <person name="Harispe M.L."/>
            <person name="Henrissat B."/>
            <person name="Hilden K.S."/>
            <person name="Hope R."/>
            <person name="Hossain A."/>
            <person name="Karabika E."/>
            <person name="Karaffa L."/>
            <person name="Karanyi Z."/>
            <person name="Krasevec N."/>
            <person name="Kuo A."/>
            <person name="Kusch H."/>
            <person name="LaButti K."/>
            <person name="Lagendijk E.L."/>
            <person name="Lapidus A."/>
            <person name="Levasseur A."/>
            <person name="Lindquist E."/>
            <person name="Lipzen A."/>
            <person name="Logrieco A.F."/>
            <person name="MacCabe A."/>
            <person name="Maekelae M.R."/>
            <person name="Malavazi I."/>
            <person name="Melin P."/>
            <person name="Meyer V."/>
            <person name="Mielnichuk N."/>
            <person name="Miskei M."/>
            <person name="Molnar A.P."/>
            <person name="Mule G."/>
            <person name="Ngan C.Y."/>
            <person name="Orejas M."/>
            <person name="Orosz E."/>
            <person name="Ouedraogo J.P."/>
            <person name="Overkamp K.M."/>
            <person name="Park H.-S."/>
            <person name="Perrone G."/>
            <person name="Piumi F."/>
            <person name="Punt P.J."/>
            <person name="Ram A.F."/>
            <person name="Ramon A."/>
            <person name="Rauscher S."/>
            <person name="Record E."/>
            <person name="Riano-Pachon D.M."/>
            <person name="Robert V."/>
            <person name="Roehrig J."/>
            <person name="Ruller R."/>
            <person name="Salamov A."/>
            <person name="Salih N.S."/>
            <person name="Samson R.A."/>
            <person name="Sandor E."/>
            <person name="Sanguinetti M."/>
            <person name="Schuetze T."/>
            <person name="Sepcic K."/>
            <person name="Shelest E."/>
            <person name="Sherlock G."/>
            <person name="Sophianopoulou V."/>
            <person name="Squina F.M."/>
            <person name="Sun H."/>
            <person name="Susca A."/>
            <person name="Todd R.B."/>
            <person name="Tsang A."/>
            <person name="Unkles S.E."/>
            <person name="van de Wiele N."/>
            <person name="van Rossen-Uffink D."/>
            <person name="Oliveira J.V."/>
            <person name="Vesth T.C."/>
            <person name="Visser J."/>
            <person name="Yu J.-H."/>
            <person name="Zhou M."/>
            <person name="Andersen M.R."/>
            <person name="Archer D.B."/>
            <person name="Baker S.E."/>
            <person name="Benoit I."/>
            <person name="Brakhage A.A."/>
            <person name="Braus G.H."/>
            <person name="Fischer R."/>
            <person name="Frisvad J.C."/>
            <person name="Goldman G.H."/>
            <person name="Houbraken J."/>
            <person name="Oakley B."/>
            <person name="Pocsi I."/>
            <person name="Scazzocchio C."/>
            <person name="Seiboth B."/>
            <person name="vanKuyk P.A."/>
            <person name="Wortman J."/>
            <person name="Dyer P.S."/>
            <person name="Grigoriev I.V."/>
        </authorList>
    </citation>
    <scope>NUCLEOTIDE SEQUENCE [LARGE SCALE GENOMIC DNA]</scope>
    <source>
        <strain evidence="3">CBS 134.48</strain>
    </source>
</reference>
<organism evidence="2 3">
    <name type="scientific">Aspergillus tubingensis (strain CBS 134.48)</name>
    <dbReference type="NCBI Taxonomy" id="767770"/>
    <lineage>
        <taxon>Eukaryota</taxon>
        <taxon>Fungi</taxon>
        <taxon>Dikarya</taxon>
        <taxon>Ascomycota</taxon>
        <taxon>Pezizomycotina</taxon>
        <taxon>Eurotiomycetes</taxon>
        <taxon>Eurotiomycetidae</taxon>
        <taxon>Eurotiales</taxon>
        <taxon>Aspergillaceae</taxon>
        <taxon>Aspergillus</taxon>
        <taxon>Aspergillus subgen. Circumdati</taxon>
    </lineage>
</organism>
<proteinExistence type="predicted"/>
<dbReference type="Proteomes" id="UP000184304">
    <property type="component" value="Unassembled WGS sequence"/>
</dbReference>
<dbReference type="VEuPathDB" id="FungiDB:ASPTUDRAFT_336440"/>
<dbReference type="EMBL" id="KV878177">
    <property type="protein sequence ID" value="OJI89664.1"/>
    <property type="molecule type" value="Genomic_DNA"/>
</dbReference>
<evidence type="ECO:0000256" key="1">
    <source>
        <dbReference type="SAM" id="MobiDB-lite"/>
    </source>
</evidence>
<evidence type="ECO:0000313" key="2">
    <source>
        <dbReference type="EMBL" id="OJI89664.1"/>
    </source>
</evidence>
<evidence type="ECO:0000313" key="3">
    <source>
        <dbReference type="Proteomes" id="UP000184304"/>
    </source>
</evidence>
<gene>
    <name evidence="2" type="ORF">ASPTUDRAFT_336440</name>
</gene>